<dbReference type="InterPro" id="IPR005119">
    <property type="entry name" value="LysR_subst-bd"/>
</dbReference>
<evidence type="ECO:0000256" key="3">
    <source>
        <dbReference type="ARBA" id="ARBA00023125"/>
    </source>
</evidence>
<dbReference type="RefSeq" id="WP_110375575.1">
    <property type="nucleotide sequence ID" value="NZ_JAHBRY010000001.1"/>
</dbReference>
<dbReference type="GO" id="GO:0032993">
    <property type="term" value="C:protein-DNA complex"/>
    <property type="evidence" value="ECO:0007669"/>
    <property type="project" value="TreeGrafter"/>
</dbReference>
<reference evidence="7 8" key="1">
    <citation type="submission" date="2018-05" db="EMBL/GenBank/DDBJ databases">
        <title>Genomic Encyclopedia of Type Strains, Phase IV (KMG-IV): sequencing the most valuable type-strain genomes for metagenomic binning, comparative biology and taxonomic classification.</title>
        <authorList>
            <person name="Goeker M."/>
        </authorList>
    </citation>
    <scope>NUCLEOTIDE SEQUENCE [LARGE SCALE GENOMIC DNA]</scope>
    <source>
        <strain evidence="7 8">DSM 6462</strain>
    </source>
</reference>
<sequence>MITFRHLRYFEALSRHRHFGRAAEECSVTQPALSMQMRELETLLGTPLIERRRGDVQLTEVGHEVARRARDILATVLDLTEFTRRTSGPLSGPFVLGAEPSIAQYLIPGTLPHIKAGFPSLELTFRETLTGALVGELIAGRIDAILVSLPLDHADVETLPLFDEHLLYVAPTQSHLNLPSHMLTPSLVAADQLVLLEDGHGLREQVLSYCNVPPALVRQQNGASSLSTLVQLIANGYGVTLLPEMAAAIDVDEETPVSLSRFREPAPLRTIGLAWRRSSPRIEDFRALGEIIAAAGQRLIEQCRRRLPLVEELPPARIAS</sequence>
<keyword evidence="5" id="KW-0804">Transcription</keyword>
<dbReference type="Pfam" id="PF00126">
    <property type="entry name" value="HTH_1"/>
    <property type="match status" value="1"/>
</dbReference>
<keyword evidence="2" id="KW-0805">Transcription regulation</keyword>
<keyword evidence="4" id="KW-0010">Activator</keyword>
<accession>A0A2V3U518</accession>
<evidence type="ECO:0000256" key="1">
    <source>
        <dbReference type="ARBA" id="ARBA00009437"/>
    </source>
</evidence>
<dbReference type="PANTHER" id="PTHR30346:SF26">
    <property type="entry name" value="HYDROGEN PEROXIDE-INDUCIBLE GENES ACTIVATOR"/>
    <property type="match status" value="1"/>
</dbReference>
<dbReference type="SUPFAM" id="SSF46785">
    <property type="entry name" value="Winged helix' DNA-binding domain"/>
    <property type="match status" value="1"/>
</dbReference>
<organism evidence="7 8">
    <name type="scientific">Chelatococcus asaccharovorans</name>
    <dbReference type="NCBI Taxonomy" id="28210"/>
    <lineage>
        <taxon>Bacteria</taxon>
        <taxon>Pseudomonadati</taxon>
        <taxon>Pseudomonadota</taxon>
        <taxon>Alphaproteobacteria</taxon>
        <taxon>Hyphomicrobiales</taxon>
        <taxon>Chelatococcaceae</taxon>
        <taxon>Chelatococcus</taxon>
    </lineage>
</organism>
<feature type="domain" description="HTH lysR-type" evidence="6">
    <location>
        <begin position="2"/>
        <end position="59"/>
    </location>
</feature>
<dbReference type="SUPFAM" id="SSF53850">
    <property type="entry name" value="Periplasmic binding protein-like II"/>
    <property type="match status" value="1"/>
</dbReference>
<proteinExistence type="inferred from homology"/>
<dbReference type="EMBL" id="QJJK01000006">
    <property type="protein sequence ID" value="PXW58051.1"/>
    <property type="molecule type" value="Genomic_DNA"/>
</dbReference>
<evidence type="ECO:0000313" key="7">
    <source>
        <dbReference type="EMBL" id="PXW58051.1"/>
    </source>
</evidence>
<dbReference type="GO" id="GO:0003677">
    <property type="term" value="F:DNA binding"/>
    <property type="evidence" value="ECO:0007669"/>
    <property type="project" value="UniProtKB-KW"/>
</dbReference>
<dbReference type="InterPro" id="IPR036388">
    <property type="entry name" value="WH-like_DNA-bd_sf"/>
</dbReference>
<evidence type="ECO:0000313" key="8">
    <source>
        <dbReference type="Proteomes" id="UP000248021"/>
    </source>
</evidence>
<evidence type="ECO:0000256" key="4">
    <source>
        <dbReference type="ARBA" id="ARBA00023159"/>
    </source>
</evidence>
<dbReference type="Proteomes" id="UP000248021">
    <property type="component" value="Unassembled WGS sequence"/>
</dbReference>
<evidence type="ECO:0000256" key="2">
    <source>
        <dbReference type="ARBA" id="ARBA00023015"/>
    </source>
</evidence>
<evidence type="ECO:0000259" key="6">
    <source>
        <dbReference type="PROSITE" id="PS50931"/>
    </source>
</evidence>
<dbReference type="PRINTS" id="PR00039">
    <property type="entry name" value="HTHLYSR"/>
</dbReference>
<evidence type="ECO:0000256" key="5">
    <source>
        <dbReference type="ARBA" id="ARBA00023163"/>
    </source>
</evidence>
<dbReference type="PROSITE" id="PS50931">
    <property type="entry name" value="HTH_LYSR"/>
    <property type="match status" value="1"/>
</dbReference>
<dbReference type="CDD" id="cd08411">
    <property type="entry name" value="PBP2_OxyR"/>
    <property type="match status" value="1"/>
</dbReference>
<name>A0A2V3U518_9HYPH</name>
<dbReference type="Pfam" id="PF03466">
    <property type="entry name" value="LysR_substrate"/>
    <property type="match status" value="1"/>
</dbReference>
<dbReference type="GO" id="GO:0003700">
    <property type="term" value="F:DNA-binding transcription factor activity"/>
    <property type="evidence" value="ECO:0007669"/>
    <property type="project" value="InterPro"/>
</dbReference>
<dbReference type="AlphaFoldDB" id="A0A2V3U518"/>
<comment type="similarity">
    <text evidence="1">Belongs to the LysR transcriptional regulatory family.</text>
</comment>
<dbReference type="PANTHER" id="PTHR30346">
    <property type="entry name" value="TRANSCRIPTIONAL DUAL REGULATOR HCAR-RELATED"/>
    <property type="match status" value="1"/>
</dbReference>
<dbReference type="InterPro" id="IPR036390">
    <property type="entry name" value="WH_DNA-bd_sf"/>
</dbReference>
<keyword evidence="8" id="KW-1185">Reference proteome</keyword>
<keyword evidence="3" id="KW-0238">DNA-binding</keyword>
<dbReference type="Gene3D" id="3.40.190.10">
    <property type="entry name" value="Periplasmic binding protein-like II"/>
    <property type="match status" value="2"/>
</dbReference>
<dbReference type="InterPro" id="IPR000847">
    <property type="entry name" value="LysR_HTH_N"/>
</dbReference>
<gene>
    <name evidence="7" type="ORF">C7450_106226</name>
</gene>
<dbReference type="FunFam" id="1.10.10.10:FF:000001">
    <property type="entry name" value="LysR family transcriptional regulator"/>
    <property type="match status" value="1"/>
</dbReference>
<dbReference type="OrthoDB" id="9775392at2"/>
<comment type="caution">
    <text evidence="7">The sequence shown here is derived from an EMBL/GenBank/DDBJ whole genome shotgun (WGS) entry which is preliminary data.</text>
</comment>
<dbReference type="Gene3D" id="1.10.10.10">
    <property type="entry name" value="Winged helix-like DNA-binding domain superfamily/Winged helix DNA-binding domain"/>
    <property type="match status" value="1"/>
</dbReference>
<protein>
    <submittedName>
        <fullName evidence="7">LysR family transcriptional regulator</fullName>
    </submittedName>
</protein>